<reference evidence="2 3" key="1">
    <citation type="submission" date="2019-04" db="EMBL/GenBank/DDBJ databases">
        <title>The sequence and de novo assembly of Takifugu bimaculatus genome using PacBio and Hi-C technologies.</title>
        <authorList>
            <person name="Xu P."/>
            <person name="Liu B."/>
            <person name="Zhou Z."/>
        </authorList>
    </citation>
    <scope>NUCLEOTIDE SEQUENCE [LARGE SCALE GENOMIC DNA]</scope>
    <source>
        <strain evidence="2">TB-2018</strain>
        <tissue evidence="2">Muscle</tissue>
    </source>
</reference>
<sequence length="474" mass="52671">MEFDRMQDLETPLGGGMTDTSQEQNQELLNNNIDTERPRPSSSASPTIIHYQPPLPPPPTSHSLENNVPPPASQGHLNRCRACHNLLTFNHDSQRWERTNQASSTSVSTPEASTSSSSPWQPEEGRRTLENQLQERRPHSEPSEQPPPPVGGGAGAVAFSMAPTPSQPGEQTVGLVYNQDTAQWERVYRQATAGRLADPTEALSQEMPVDPPDEDSLRRRLLESSLLSRYDMSGSRDHPIYPDPARLSPAAYYAQRMIQYLSRRDSIRQRSLRYQQNRLRAMSTSSDSSASNPSNSMDNNDVDLEELDDNVDRARHRTPRNARMSAPSLGRFVPRRFLLPEYLPYAGIFHERGQPGLATHSSVNRVLAGASIGDGQSAVASNIANTTYRLQWWDFTKFDLPEISNASVNVLVPNCKIYNDASCDISADGQLLAVFIPGSQRGFPDEGVLAIYSLAPHNLGEMLYTKRFGSLDFK</sequence>
<feature type="compositionally biased region" description="Low complexity" evidence="1">
    <location>
        <begin position="103"/>
        <end position="122"/>
    </location>
</feature>
<evidence type="ECO:0000313" key="2">
    <source>
        <dbReference type="EMBL" id="TNN00646.1"/>
    </source>
</evidence>
<dbReference type="GO" id="GO:0000423">
    <property type="term" value="P:mitophagy"/>
    <property type="evidence" value="ECO:0007669"/>
    <property type="project" value="TreeGrafter"/>
</dbReference>
<proteinExistence type="predicted"/>
<protein>
    <submittedName>
        <fullName evidence="2">Uncharacterized protein</fullName>
    </submittedName>
</protein>
<evidence type="ECO:0000256" key="1">
    <source>
        <dbReference type="SAM" id="MobiDB-lite"/>
    </source>
</evidence>
<dbReference type="Proteomes" id="UP000516260">
    <property type="component" value="Chromosome 12"/>
</dbReference>
<dbReference type="AlphaFoldDB" id="A0A4Z2C8Y8"/>
<dbReference type="GO" id="GO:1990756">
    <property type="term" value="F:ubiquitin-like ligase-substrate adaptor activity"/>
    <property type="evidence" value="ECO:0007669"/>
    <property type="project" value="TreeGrafter"/>
</dbReference>
<comment type="caution">
    <text evidence="2">The sequence shown here is derived from an EMBL/GenBank/DDBJ whole genome shotgun (WGS) entry which is preliminary data.</text>
</comment>
<feature type="region of interest" description="Disordered" evidence="1">
    <location>
        <begin position="277"/>
        <end position="302"/>
    </location>
</feature>
<dbReference type="GO" id="GO:0080008">
    <property type="term" value="C:Cul4-RING E3 ubiquitin ligase complex"/>
    <property type="evidence" value="ECO:0007669"/>
    <property type="project" value="TreeGrafter"/>
</dbReference>
<feature type="region of interest" description="Disordered" evidence="1">
    <location>
        <begin position="1"/>
        <end position="76"/>
    </location>
</feature>
<keyword evidence="3" id="KW-1185">Reference proteome</keyword>
<evidence type="ECO:0000313" key="3">
    <source>
        <dbReference type="Proteomes" id="UP000516260"/>
    </source>
</evidence>
<name>A0A4Z2C8Y8_9TELE</name>
<dbReference type="PANTHER" id="PTHR22874:SF1">
    <property type="entry name" value="ACTIVATING MOLECULE IN BECN1-REGULATED AUTOPHAGY PROTEIN 1"/>
    <property type="match status" value="1"/>
</dbReference>
<feature type="compositionally biased region" description="Low complexity" evidence="1">
    <location>
        <begin position="22"/>
        <end position="32"/>
    </location>
</feature>
<gene>
    <name evidence="2" type="ORF">fugu_011892</name>
</gene>
<organism evidence="2 3">
    <name type="scientific">Takifugu bimaculatus</name>
    <dbReference type="NCBI Taxonomy" id="433685"/>
    <lineage>
        <taxon>Eukaryota</taxon>
        <taxon>Metazoa</taxon>
        <taxon>Chordata</taxon>
        <taxon>Craniata</taxon>
        <taxon>Vertebrata</taxon>
        <taxon>Euteleostomi</taxon>
        <taxon>Actinopterygii</taxon>
        <taxon>Neopterygii</taxon>
        <taxon>Teleostei</taxon>
        <taxon>Neoteleostei</taxon>
        <taxon>Acanthomorphata</taxon>
        <taxon>Eupercaria</taxon>
        <taxon>Tetraodontiformes</taxon>
        <taxon>Tetradontoidea</taxon>
        <taxon>Tetraodontidae</taxon>
        <taxon>Takifugu</taxon>
    </lineage>
</organism>
<dbReference type="EMBL" id="SWLE01000004">
    <property type="protein sequence ID" value="TNN00646.1"/>
    <property type="molecule type" value="Genomic_DNA"/>
</dbReference>
<feature type="compositionally biased region" description="Basic and acidic residues" evidence="1">
    <location>
        <begin position="123"/>
        <end position="142"/>
    </location>
</feature>
<feature type="region of interest" description="Disordered" evidence="1">
    <location>
        <begin position="94"/>
        <end position="172"/>
    </location>
</feature>
<feature type="compositionally biased region" description="Low complexity" evidence="1">
    <location>
        <begin position="283"/>
        <end position="299"/>
    </location>
</feature>
<dbReference type="InterPro" id="IPR052596">
    <property type="entry name" value="AMBRA1_autophagy"/>
</dbReference>
<accession>A0A4Z2C8Y8</accession>
<dbReference type="PANTHER" id="PTHR22874">
    <property type="entry name" value="ACTIVATING MOLECULE IN BECN1-REGULATED AUTOPHAGY PROTEIN 1"/>
    <property type="match status" value="1"/>
</dbReference>
<dbReference type="GO" id="GO:0000045">
    <property type="term" value="P:autophagosome assembly"/>
    <property type="evidence" value="ECO:0007669"/>
    <property type="project" value="TreeGrafter"/>
</dbReference>